<dbReference type="Proteomes" id="UP000814128">
    <property type="component" value="Unassembled WGS sequence"/>
</dbReference>
<protein>
    <submittedName>
        <fullName evidence="1">Uncharacterized protein</fullName>
    </submittedName>
</protein>
<evidence type="ECO:0000313" key="2">
    <source>
        <dbReference type="Proteomes" id="UP000814128"/>
    </source>
</evidence>
<evidence type="ECO:0000313" key="1">
    <source>
        <dbReference type="EMBL" id="KAI0027675.1"/>
    </source>
</evidence>
<reference evidence="1" key="2">
    <citation type="journal article" date="2022" name="New Phytol.">
        <title>Evolutionary transition to the ectomycorrhizal habit in the genomes of a hyperdiverse lineage of mushroom-forming fungi.</title>
        <authorList>
            <person name="Looney B."/>
            <person name="Miyauchi S."/>
            <person name="Morin E."/>
            <person name="Drula E."/>
            <person name="Courty P.E."/>
            <person name="Kohler A."/>
            <person name="Kuo A."/>
            <person name="LaButti K."/>
            <person name="Pangilinan J."/>
            <person name="Lipzen A."/>
            <person name="Riley R."/>
            <person name="Andreopoulos W."/>
            <person name="He G."/>
            <person name="Johnson J."/>
            <person name="Nolan M."/>
            <person name="Tritt A."/>
            <person name="Barry K.W."/>
            <person name="Grigoriev I.V."/>
            <person name="Nagy L.G."/>
            <person name="Hibbett D."/>
            <person name="Henrissat B."/>
            <person name="Matheny P.B."/>
            <person name="Labbe J."/>
            <person name="Martin F.M."/>
        </authorList>
    </citation>
    <scope>NUCLEOTIDE SEQUENCE</scope>
    <source>
        <strain evidence="1">EC-137</strain>
    </source>
</reference>
<dbReference type="EMBL" id="MU273858">
    <property type="protein sequence ID" value="KAI0027675.1"/>
    <property type="molecule type" value="Genomic_DNA"/>
</dbReference>
<proteinExistence type="predicted"/>
<accession>A0ACB8Q7Q5</accession>
<name>A0ACB8Q7Q5_9AGAM</name>
<comment type="caution">
    <text evidence="1">The sequence shown here is derived from an EMBL/GenBank/DDBJ whole genome shotgun (WGS) entry which is preliminary data.</text>
</comment>
<keyword evidence="2" id="KW-1185">Reference proteome</keyword>
<gene>
    <name evidence="1" type="ORF">K488DRAFT_74355</name>
</gene>
<organism evidence="1 2">
    <name type="scientific">Vararia minispora EC-137</name>
    <dbReference type="NCBI Taxonomy" id="1314806"/>
    <lineage>
        <taxon>Eukaryota</taxon>
        <taxon>Fungi</taxon>
        <taxon>Dikarya</taxon>
        <taxon>Basidiomycota</taxon>
        <taxon>Agaricomycotina</taxon>
        <taxon>Agaricomycetes</taxon>
        <taxon>Russulales</taxon>
        <taxon>Lachnocladiaceae</taxon>
        <taxon>Vararia</taxon>
    </lineage>
</organism>
<sequence>MPTRAATGSVKSLCTKVYAECRKEWADARRAMIADLPAPPQDAEEDALWHALTAGVMDSDKIALEDIVVGTSHAESGVLIPEHPLYEACTPAVASAAYRDGDPADPACADSHFLPHADSPDFGLANYLRYYKAIDETMRGHKNLAWTSLRDPDLEAIQYEAVRRLHFTHHLTLDTIDACGVFPSLRIDADGTGTGGLLWSVKQRDLPPWPTARPMHSANPAPAPPTGAATRLQVYNRALCKRCMRIHCLLHSPPAGVMESRALRGTAMRNAPLAPRRTTRTNGALRLAAARSPEDGGTETAPCPNACYLMASDDEIACLREVSPWTEDELDGLRTWLALCAPDALPCELAVVLAKPCDEVFAQRCTLVRDDEVVPPDPHEDTGAREDIKFCDTIENLYLHGPYVPPVAPPALPLSTPQLAPLRSRRASPRARYAGLAATAAPGGRAAFRRRPTRSVHAGENAALEVKRGMYGLGAYTTTRLPKAAFVGEYIGEVNPQASVEHRDMIRRHLNLNYAFQLGPLGQFSGVALEVDAGRLGNTTRYLNHKSDKRRNKSANVEAKYLIAGGEVRIMFLTTRDVAARRELFLDYGEAYFGATHKKAALVEEAEDEAEDEE</sequence>
<reference evidence="1" key="1">
    <citation type="submission" date="2021-02" db="EMBL/GenBank/DDBJ databases">
        <authorList>
            <consortium name="DOE Joint Genome Institute"/>
            <person name="Ahrendt S."/>
            <person name="Looney B.P."/>
            <person name="Miyauchi S."/>
            <person name="Morin E."/>
            <person name="Drula E."/>
            <person name="Courty P.E."/>
            <person name="Chicoki N."/>
            <person name="Fauchery L."/>
            <person name="Kohler A."/>
            <person name="Kuo A."/>
            <person name="Labutti K."/>
            <person name="Pangilinan J."/>
            <person name="Lipzen A."/>
            <person name="Riley R."/>
            <person name="Andreopoulos W."/>
            <person name="He G."/>
            <person name="Johnson J."/>
            <person name="Barry K.W."/>
            <person name="Grigoriev I.V."/>
            <person name="Nagy L."/>
            <person name="Hibbett D."/>
            <person name="Henrissat B."/>
            <person name="Matheny P.B."/>
            <person name="Labbe J."/>
            <person name="Martin F."/>
        </authorList>
    </citation>
    <scope>NUCLEOTIDE SEQUENCE</scope>
    <source>
        <strain evidence="1">EC-137</strain>
    </source>
</reference>